<keyword evidence="4 5" id="KW-0418">Kinase</keyword>
<dbReference type="InterPro" id="IPR027417">
    <property type="entry name" value="P-loop_NTPase"/>
</dbReference>
<evidence type="ECO:0000256" key="2">
    <source>
        <dbReference type="ARBA" id="ARBA00022679"/>
    </source>
</evidence>
<proteinExistence type="inferred from homology"/>
<keyword evidence="2 5" id="KW-0808">Transferase</keyword>
<protein>
    <submittedName>
        <fullName evidence="7">Adenylate kinase</fullName>
    </submittedName>
</protein>
<dbReference type="Pfam" id="PF00406">
    <property type="entry name" value="ADK"/>
    <property type="match status" value="1"/>
</dbReference>
<dbReference type="VEuPathDB" id="TrichDB:TRFO_27356"/>
<dbReference type="GO" id="GO:0004017">
    <property type="term" value="F:AMP kinase activity"/>
    <property type="evidence" value="ECO:0007669"/>
    <property type="project" value="InterPro"/>
</dbReference>
<evidence type="ECO:0000256" key="3">
    <source>
        <dbReference type="ARBA" id="ARBA00022741"/>
    </source>
</evidence>
<evidence type="ECO:0000313" key="7">
    <source>
        <dbReference type="EMBL" id="OHT05034.1"/>
    </source>
</evidence>
<dbReference type="AlphaFoldDB" id="A0A1J4K245"/>
<keyword evidence="8" id="KW-1185">Reference proteome</keyword>
<dbReference type="GeneID" id="94840199"/>
<dbReference type="Pfam" id="PF05191">
    <property type="entry name" value="ADK_lid"/>
    <property type="match status" value="1"/>
</dbReference>
<evidence type="ECO:0000256" key="1">
    <source>
        <dbReference type="ARBA" id="ARBA00007220"/>
    </source>
</evidence>
<dbReference type="FunFam" id="3.40.50.300:FF:000106">
    <property type="entry name" value="Adenylate kinase mitochondrial"/>
    <property type="match status" value="1"/>
</dbReference>
<organism evidence="7 8">
    <name type="scientific">Tritrichomonas foetus</name>
    <dbReference type="NCBI Taxonomy" id="1144522"/>
    <lineage>
        <taxon>Eukaryota</taxon>
        <taxon>Metamonada</taxon>
        <taxon>Parabasalia</taxon>
        <taxon>Tritrichomonadida</taxon>
        <taxon>Tritrichomonadidae</taxon>
        <taxon>Tritrichomonas</taxon>
    </lineage>
</organism>
<dbReference type="InterPro" id="IPR007862">
    <property type="entry name" value="Adenylate_kinase_lid-dom"/>
</dbReference>
<dbReference type="PRINTS" id="PR00094">
    <property type="entry name" value="ADENYLTKNASE"/>
</dbReference>
<feature type="domain" description="Adenylate kinase active site lid" evidence="6">
    <location>
        <begin position="131"/>
        <end position="166"/>
    </location>
</feature>
<dbReference type="InterPro" id="IPR006259">
    <property type="entry name" value="Adenyl_kin_sub"/>
</dbReference>
<dbReference type="EMBL" id="MLAK01000772">
    <property type="protein sequence ID" value="OHT05034.1"/>
    <property type="molecule type" value="Genomic_DNA"/>
</dbReference>
<dbReference type="RefSeq" id="XP_068358170.1">
    <property type="nucleotide sequence ID" value="XM_068505495.1"/>
</dbReference>
<dbReference type="Proteomes" id="UP000179807">
    <property type="component" value="Unassembled WGS sequence"/>
</dbReference>
<dbReference type="SUPFAM" id="SSF57774">
    <property type="entry name" value="Microbial and mitochondrial ADK, insert 'zinc finger' domain"/>
    <property type="match status" value="1"/>
</dbReference>
<dbReference type="PROSITE" id="PS00113">
    <property type="entry name" value="ADENYLATE_KINASE"/>
    <property type="match status" value="1"/>
</dbReference>
<name>A0A1J4K245_9EUKA</name>
<evidence type="ECO:0000256" key="4">
    <source>
        <dbReference type="ARBA" id="ARBA00022777"/>
    </source>
</evidence>
<dbReference type="CDD" id="cd01428">
    <property type="entry name" value="ADK"/>
    <property type="match status" value="1"/>
</dbReference>
<dbReference type="OrthoDB" id="439792at2759"/>
<dbReference type="InterPro" id="IPR000850">
    <property type="entry name" value="Adenylat/UMP-CMP_kin"/>
</dbReference>
<dbReference type="SUPFAM" id="SSF52540">
    <property type="entry name" value="P-loop containing nucleoside triphosphate hydrolases"/>
    <property type="match status" value="1"/>
</dbReference>
<accession>A0A1J4K245</accession>
<comment type="similarity">
    <text evidence="1 5">Belongs to the adenylate kinase family.</text>
</comment>
<dbReference type="Gene3D" id="3.40.50.300">
    <property type="entry name" value="P-loop containing nucleotide triphosphate hydrolases"/>
    <property type="match status" value="1"/>
</dbReference>
<comment type="caution">
    <text evidence="7">The sequence shown here is derived from an EMBL/GenBank/DDBJ whole genome shotgun (WGS) entry which is preliminary data.</text>
</comment>
<dbReference type="NCBIfam" id="TIGR01351">
    <property type="entry name" value="adk"/>
    <property type="match status" value="1"/>
</dbReference>
<dbReference type="GO" id="GO:0005524">
    <property type="term" value="F:ATP binding"/>
    <property type="evidence" value="ECO:0007669"/>
    <property type="project" value="InterPro"/>
</dbReference>
<dbReference type="HAMAP" id="MF_00235">
    <property type="entry name" value="Adenylate_kinase_Adk"/>
    <property type="match status" value="1"/>
</dbReference>
<sequence length="219" mass="24611">MSLKPLRIIFFGPPGSGKGTQSEKLVNEFKLDHLSTGDALRAEIRAMSPLGKRVKSIIEAGKLVDDQTIMEIVKSAIEKGNKNAFILDGIPRTIGQARQLDDIVNEMGIPITHVPYLNITRAALKERVCGRLFHPGSGRVYHRSYNPPKVPMKDDITGEPLIIRKDDTEEVFDARMKEYDATFEPVLEFYMKKGIVHTVTGDNLSIDQVYAELKKYIIQ</sequence>
<keyword evidence="3" id="KW-0547">Nucleotide-binding</keyword>
<evidence type="ECO:0000256" key="5">
    <source>
        <dbReference type="RuleBase" id="RU003330"/>
    </source>
</evidence>
<evidence type="ECO:0000313" key="8">
    <source>
        <dbReference type="Proteomes" id="UP000179807"/>
    </source>
</evidence>
<dbReference type="InterPro" id="IPR033690">
    <property type="entry name" value="Adenylat_kinase_CS"/>
</dbReference>
<evidence type="ECO:0000259" key="6">
    <source>
        <dbReference type="Pfam" id="PF05191"/>
    </source>
</evidence>
<dbReference type="PANTHER" id="PTHR23359">
    <property type="entry name" value="NUCLEOTIDE KINASE"/>
    <property type="match status" value="1"/>
</dbReference>
<dbReference type="InterPro" id="IPR036193">
    <property type="entry name" value="ADK_active_lid_dom_sf"/>
</dbReference>
<gene>
    <name evidence="7" type="ORF">TRFO_27356</name>
</gene>
<reference evidence="7" key="1">
    <citation type="submission" date="2016-10" db="EMBL/GenBank/DDBJ databases">
        <authorList>
            <person name="Benchimol M."/>
            <person name="Almeida L.G."/>
            <person name="Vasconcelos A.T."/>
            <person name="Perreira-Neves A."/>
            <person name="Rosa I.A."/>
            <person name="Tasca T."/>
            <person name="Bogo M.R."/>
            <person name="de Souza W."/>
        </authorList>
    </citation>
    <scope>NUCLEOTIDE SEQUENCE [LARGE SCALE GENOMIC DNA]</scope>
    <source>
        <strain evidence="7">K</strain>
    </source>
</reference>